<dbReference type="PROSITE" id="PS50102">
    <property type="entry name" value="RRM"/>
    <property type="match status" value="1"/>
</dbReference>
<dbReference type="OrthoDB" id="346839at2759"/>
<dbReference type="GeneID" id="28724540"/>
<dbReference type="Gene3D" id="3.30.70.330">
    <property type="match status" value="1"/>
</dbReference>
<dbReference type="Proteomes" id="UP000243052">
    <property type="component" value="Chromosome v"/>
</dbReference>
<accession>A0A0X8HTK0</accession>
<feature type="compositionally biased region" description="Acidic residues" evidence="3">
    <location>
        <begin position="211"/>
        <end position="224"/>
    </location>
</feature>
<dbReference type="Pfam" id="PF00076">
    <property type="entry name" value="RRM_1"/>
    <property type="match status" value="1"/>
</dbReference>
<evidence type="ECO:0000259" key="4">
    <source>
        <dbReference type="PROSITE" id="PS50102"/>
    </source>
</evidence>
<proteinExistence type="predicted"/>
<reference evidence="5 6" key="1">
    <citation type="submission" date="2016-01" db="EMBL/GenBank/DDBJ databases">
        <title>Genome sequence of the yeast Holleya sinecauda.</title>
        <authorList>
            <person name="Dietrich F.S."/>
        </authorList>
    </citation>
    <scope>NUCLEOTIDE SEQUENCE [LARGE SCALE GENOMIC DNA]</scope>
    <source>
        <strain evidence="5 6">ATCC 58844</strain>
    </source>
</reference>
<dbReference type="GO" id="GO:0003729">
    <property type="term" value="F:mRNA binding"/>
    <property type="evidence" value="ECO:0007669"/>
    <property type="project" value="TreeGrafter"/>
</dbReference>
<feature type="compositionally biased region" description="Basic and acidic residues" evidence="3">
    <location>
        <begin position="7"/>
        <end position="17"/>
    </location>
</feature>
<sequence>MSANLDKALDEIIDSNKKHARKANKAGPRKMSKNIRRKGPISSSARKPMISLEKASSILDAAYATKVNVEGLPRDIKEDAVRDFFRSSVGGLQRVLLSYNERGNSTGMATLTFANAEKAREAVKKFNGAPIDGGKSKLRLNLIVDPTRKPLSARIAPVNKGKDRVLRPVPRRDAPRKEATRRDSRAPNKKTAMAKAEKRRSKPQKKSLEQLDQEMTDYFEDSNK</sequence>
<feature type="region of interest" description="Disordered" evidence="3">
    <location>
        <begin position="168"/>
        <end position="224"/>
    </location>
</feature>
<dbReference type="SMART" id="SM00360">
    <property type="entry name" value="RRM"/>
    <property type="match status" value="1"/>
</dbReference>
<evidence type="ECO:0000313" key="6">
    <source>
        <dbReference type="Proteomes" id="UP000243052"/>
    </source>
</evidence>
<dbReference type="InterPro" id="IPR035979">
    <property type="entry name" value="RBD_domain_sf"/>
</dbReference>
<dbReference type="InterPro" id="IPR012677">
    <property type="entry name" value="Nucleotide-bd_a/b_plait_sf"/>
</dbReference>
<keyword evidence="6" id="KW-1185">Reference proteome</keyword>
<name>A0A0X8HTK0_9SACH</name>
<dbReference type="SUPFAM" id="SSF54928">
    <property type="entry name" value="RNA-binding domain, RBD"/>
    <property type="match status" value="1"/>
</dbReference>
<evidence type="ECO:0000256" key="3">
    <source>
        <dbReference type="SAM" id="MobiDB-lite"/>
    </source>
</evidence>
<dbReference type="AlphaFoldDB" id="A0A0X8HTK0"/>
<keyword evidence="1 2" id="KW-0694">RNA-binding</keyword>
<dbReference type="InterPro" id="IPR051229">
    <property type="entry name" value="ALYREF_mRNA_export"/>
</dbReference>
<dbReference type="PANTHER" id="PTHR19965:SF35">
    <property type="entry name" value="RNA ANNEALING PROTEIN YRA1"/>
    <property type="match status" value="1"/>
</dbReference>
<evidence type="ECO:0000256" key="1">
    <source>
        <dbReference type="ARBA" id="ARBA00022884"/>
    </source>
</evidence>
<dbReference type="STRING" id="45286.A0A0X8HTK0"/>
<dbReference type="PANTHER" id="PTHR19965">
    <property type="entry name" value="RNA AND EXPORT FACTOR BINDING PROTEIN"/>
    <property type="match status" value="1"/>
</dbReference>
<feature type="domain" description="RRM" evidence="4">
    <location>
        <begin position="65"/>
        <end position="145"/>
    </location>
</feature>
<dbReference type="RefSeq" id="XP_017988258.1">
    <property type="nucleotide sequence ID" value="XM_018132461.1"/>
</dbReference>
<evidence type="ECO:0000256" key="2">
    <source>
        <dbReference type="PROSITE-ProRule" id="PRU00176"/>
    </source>
</evidence>
<evidence type="ECO:0000313" key="5">
    <source>
        <dbReference type="EMBL" id="AMD21262.1"/>
    </source>
</evidence>
<feature type="compositionally biased region" description="Basic and acidic residues" evidence="3">
    <location>
        <begin position="168"/>
        <end position="186"/>
    </location>
</feature>
<dbReference type="InterPro" id="IPR000504">
    <property type="entry name" value="RRM_dom"/>
</dbReference>
<dbReference type="EMBL" id="CP014245">
    <property type="protein sequence ID" value="AMD21262.1"/>
    <property type="molecule type" value="Genomic_DNA"/>
</dbReference>
<feature type="compositionally biased region" description="Basic residues" evidence="3">
    <location>
        <begin position="18"/>
        <end position="39"/>
    </location>
</feature>
<organism evidence="5 6">
    <name type="scientific">Eremothecium sinecaudum</name>
    <dbReference type="NCBI Taxonomy" id="45286"/>
    <lineage>
        <taxon>Eukaryota</taxon>
        <taxon>Fungi</taxon>
        <taxon>Dikarya</taxon>
        <taxon>Ascomycota</taxon>
        <taxon>Saccharomycotina</taxon>
        <taxon>Saccharomycetes</taxon>
        <taxon>Saccharomycetales</taxon>
        <taxon>Saccharomycetaceae</taxon>
        <taxon>Eremothecium</taxon>
    </lineage>
</organism>
<feature type="region of interest" description="Disordered" evidence="3">
    <location>
        <begin position="1"/>
        <end position="47"/>
    </location>
</feature>
<gene>
    <name evidence="5" type="ORF">AW171_hschr53197</name>
</gene>
<protein>
    <submittedName>
        <fullName evidence="5">HEL018Wp</fullName>
    </submittedName>
</protein>
<dbReference type="GO" id="GO:0005634">
    <property type="term" value="C:nucleus"/>
    <property type="evidence" value="ECO:0007669"/>
    <property type="project" value="TreeGrafter"/>
</dbReference>